<sequence>MGWKNSTNQFGWITRLLHWLVAAHILGLIGLGWYMVDLSYYDPNYHDALEYHKAFGVVALFLGGLKVLWYLLNQQPLPPAPLPAWQHWAANTVHYLLLLLMVAIPVSGYLISTSAGDGINLFDLFELPALLTISDDTRDLATLIHEWLAYGSLGLVGLHAAAAFKHQFIDRDGTLKRMLW</sequence>
<evidence type="ECO:0000256" key="3">
    <source>
        <dbReference type="ARBA" id="ARBA00022448"/>
    </source>
</evidence>
<dbReference type="InterPro" id="IPR016174">
    <property type="entry name" value="Di-haem_cyt_TM"/>
</dbReference>
<feature type="transmembrane region" description="Helical" evidence="13">
    <location>
        <begin position="93"/>
        <end position="111"/>
    </location>
</feature>
<dbReference type="Proteomes" id="UP000253769">
    <property type="component" value="Unassembled WGS sequence"/>
</dbReference>
<keyword evidence="9 13" id="KW-1133">Transmembrane helix</keyword>
<dbReference type="SUPFAM" id="SSF81342">
    <property type="entry name" value="Transmembrane di-heme cytochromes"/>
    <property type="match status" value="1"/>
</dbReference>
<dbReference type="PANTHER" id="PTHR30529:SF1">
    <property type="entry name" value="CYTOCHROME B561 HOMOLOG 2"/>
    <property type="match status" value="1"/>
</dbReference>
<keyword evidence="3" id="KW-0813">Transport</keyword>
<comment type="subcellular location">
    <subcellularLocation>
        <location evidence="2">Cell membrane</location>
        <topology evidence="2">Multi-pass membrane protein</topology>
    </subcellularLocation>
</comment>
<dbReference type="OrthoDB" id="9793784at2"/>
<organism evidence="15 16">
    <name type="scientific">Motiliproteus coralliicola</name>
    <dbReference type="NCBI Taxonomy" id="2283196"/>
    <lineage>
        <taxon>Bacteria</taxon>
        <taxon>Pseudomonadati</taxon>
        <taxon>Pseudomonadota</taxon>
        <taxon>Gammaproteobacteria</taxon>
        <taxon>Oceanospirillales</taxon>
        <taxon>Oceanospirillaceae</taxon>
        <taxon>Motiliproteus</taxon>
    </lineage>
</organism>
<proteinExistence type="inferred from homology"/>
<evidence type="ECO:0000256" key="4">
    <source>
        <dbReference type="ARBA" id="ARBA00022475"/>
    </source>
</evidence>
<feature type="domain" description="Cytochrome b561 bacterial/Ni-hydrogenase" evidence="14">
    <location>
        <begin position="10"/>
        <end position="179"/>
    </location>
</feature>
<evidence type="ECO:0000256" key="1">
    <source>
        <dbReference type="ARBA" id="ARBA00001970"/>
    </source>
</evidence>
<dbReference type="Gene3D" id="1.20.950.20">
    <property type="entry name" value="Transmembrane di-heme cytochromes, Chain C"/>
    <property type="match status" value="1"/>
</dbReference>
<feature type="transmembrane region" description="Helical" evidence="13">
    <location>
        <begin position="54"/>
        <end position="72"/>
    </location>
</feature>
<dbReference type="GO" id="GO:0022904">
    <property type="term" value="P:respiratory electron transport chain"/>
    <property type="evidence" value="ECO:0007669"/>
    <property type="project" value="InterPro"/>
</dbReference>
<comment type="cofactor">
    <cofactor evidence="1">
        <name>heme b</name>
        <dbReference type="ChEBI" id="CHEBI:60344"/>
    </cofactor>
</comment>
<evidence type="ECO:0000256" key="6">
    <source>
        <dbReference type="ARBA" id="ARBA00022692"/>
    </source>
</evidence>
<dbReference type="Pfam" id="PF01292">
    <property type="entry name" value="Ni_hydr_CYTB"/>
    <property type="match status" value="1"/>
</dbReference>
<evidence type="ECO:0000256" key="7">
    <source>
        <dbReference type="ARBA" id="ARBA00022723"/>
    </source>
</evidence>
<reference evidence="15 16" key="1">
    <citation type="submission" date="2018-07" db="EMBL/GenBank/DDBJ databases">
        <title>Motiliproteus coralliicola sp. nov., a bacterium isolated from Coral.</title>
        <authorList>
            <person name="Wang G."/>
        </authorList>
    </citation>
    <scope>NUCLEOTIDE SEQUENCE [LARGE SCALE GENOMIC DNA]</scope>
    <source>
        <strain evidence="15 16">C34</strain>
    </source>
</reference>
<dbReference type="InterPro" id="IPR052168">
    <property type="entry name" value="Cytochrome_b561_oxidase"/>
</dbReference>
<evidence type="ECO:0000256" key="5">
    <source>
        <dbReference type="ARBA" id="ARBA00022617"/>
    </source>
</evidence>
<protein>
    <submittedName>
        <fullName evidence="15">Cytochrome b</fullName>
    </submittedName>
</protein>
<keyword evidence="7" id="KW-0479">Metal-binding</keyword>
<keyword evidence="16" id="KW-1185">Reference proteome</keyword>
<name>A0A369WCM8_9GAMM</name>
<evidence type="ECO:0000256" key="8">
    <source>
        <dbReference type="ARBA" id="ARBA00022982"/>
    </source>
</evidence>
<feature type="transmembrane region" description="Helical" evidence="13">
    <location>
        <begin position="12"/>
        <end position="34"/>
    </location>
</feature>
<keyword evidence="4" id="KW-1003">Cell membrane</keyword>
<feature type="transmembrane region" description="Helical" evidence="13">
    <location>
        <begin position="147"/>
        <end position="168"/>
    </location>
</feature>
<dbReference type="EMBL" id="QQOH01000003">
    <property type="protein sequence ID" value="RDE19788.1"/>
    <property type="molecule type" value="Genomic_DNA"/>
</dbReference>
<evidence type="ECO:0000256" key="12">
    <source>
        <dbReference type="ARBA" id="ARBA00037975"/>
    </source>
</evidence>
<gene>
    <name evidence="15" type="ORF">DV711_13010</name>
</gene>
<keyword evidence="6 13" id="KW-0812">Transmembrane</keyword>
<evidence type="ECO:0000256" key="11">
    <source>
        <dbReference type="ARBA" id="ARBA00023136"/>
    </source>
</evidence>
<evidence type="ECO:0000256" key="13">
    <source>
        <dbReference type="SAM" id="Phobius"/>
    </source>
</evidence>
<dbReference type="GO" id="GO:0046872">
    <property type="term" value="F:metal ion binding"/>
    <property type="evidence" value="ECO:0007669"/>
    <property type="project" value="UniProtKB-KW"/>
</dbReference>
<keyword evidence="11 13" id="KW-0472">Membrane</keyword>
<keyword evidence="5" id="KW-0349">Heme</keyword>
<comment type="caution">
    <text evidence="15">The sequence shown here is derived from an EMBL/GenBank/DDBJ whole genome shotgun (WGS) entry which is preliminary data.</text>
</comment>
<dbReference type="RefSeq" id="WP_114696132.1">
    <property type="nucleotide sequence ID" value="NZ_QQOH01000003.1"/>
</dbReference>
<dbReference type="PANTHER" id="PTHR30529">
    <property type="entry name" value="CYTOCHROME B561"/>
    <property type="match status" value="1"/>
</dbReference>
<evidence type="ECO:0000256" key="2">
    <source>
        <dbReference type="ARBA" id="ARBA00004651"/>
    </source>
</evidence>
<keyword evidence="10" id="KW-0408">Iron</keyword>
<evidence type="ECO:0000256" key="10">
    <source>
        <dbReference type="ARBA" id="ARBA00023004"/>
    </source>
</evidence>
<evidence type="ECO:0000313" key="16">
    <source>
        <dbReference type="Proteomes" id="UP000253769"/>
    </source>
</evidence>
<dbReference type="AlphaFoldDB" id="A0A369WCM8"/>
<evidence type="ECO:0000259" key="14">
    <source>
        <dbReference type="Pfam" id="PF01292"/>
    </source>
</evidence>
<evidence type="ECO:0000256" key="9">
    <source>
        <dbReference type="ARBA" id="ARBA00022989"/>
    </source>
</evidence>
<comment type="similarity">
    <text evidence="12">Belongs to the cytochrome b561 family.</text>
</comment>
<dbReference type="GO" id="GO:0005886">
    <property type="term" value="C:plasma membrane"/>
    <property type="evidence" value="ECO:0007669"/>
    <property type="project" value="UniProtKB-SubCell"/>
</dbReference>
<keyword evidence="8" id="KW-0249">Electron transport</keyword>
<evidence type="ECO:0000313" key="15">
    <source>
        <dbReference type="EMBL" id="RDE19788.1"/>
    </source>
</evidence>
<dbReference type="GO" id="GO:0009055">
    <property type="term" value="F:electron transfer activity"/>
    <property type="evidence" value="ECO:0007669"/>
    <property type="project" value="InterPro"/>
</dbReference>
<accession>A0A369WCM8</accession>
<dbReference type="InterPro" id="IPR011577">
    <property type="entry name" value="Cyt_b561_bac/Ni-Hgenase"/>
</dbReference>
<dbReference type="GO" id="GO:0020037">
    <property type="term" value="F:heme binding"/>
    <property type="evidence" value="ECO:0007669"/>
    <property type="project" value="TreeGrafter"/>
</dbReference>